<dbReference type="EMBL" id="OY726395">
    <property type="protein sequence ID" value="CAJ1579756.1"/>
    <property type="molecule type" value="Genomic_DNA"/>
</dbReference>
<organism evidence="1 2">
    <name type="scientific">[Mycobacterium] wendilense</name>
    <dbReference type="NCBI Taxonomy" id="3064284"/>
    <lineage>
        <taxon>Bacteria</taxon>
        <taxon>Bacillati</taxon>
        <taxon>Actinomycetota</taxon>
        <taxon>Actinomycetes</taxon>
        <taxon>Mycobacteriales</taxon>
        <taxon>Mycobacteriaceae</taxon>
        <taxon>Mycolicibacter</taxon>
    </lineage>
</organism>
<evidence type="ECO:0000313" key="1">
    <source>
        <dbReference type="EMBL" id="CAJ1579756.1"/>
    </source>
</evidence>
<gene>
    <name evidence="1" type="ORF">MU0050_000672</name>
</gene>
<protein>
    <submittedName>
        <fullName evidence="1">Uncharacterized protein</fullName>
    </submittedName>
</protein>
<sequence length="99" mass="10314">MSTFKRILTSRTTLAAALVAGVAVVTALVTLAFTPQRSEGVAPPHVAEQRSVAGVCSLVITGYGGELWAAPLGGGQLKRVDRDQVGVTGCRVDPDPNRR</sequence>
<dbReference type="RefSeq" id="WP_316514253.1">
    <property type="nucleotide sequence ID" value="NZ_OY726395.1"/>
</dbReference>
<evidence type="ECO:0000313" key="2">
    <source>
        <dbReference type="Proteomes" id="UP001190466"/>
    </source>
</evidence>
<reference evidence="1 2" key="1">
    <citation type="submission" date="2023-08" db="EMBL/GenBank/DDBJ databases">
        <authorList>
            <person name="Folkvardsen B D."/>
            <person name="Norman A."/>
        </authorList>
    </citation>
    <scope>NUCLEOTIDE SEQUENCE [LARGE SCALE GENOMIC DNA]</scope>
    <source>
        <strain evidence="1 2">Mu0050</strain>
    </source>
</reference>
<accession>A0ABN9P166</accession>
<name>A0ABN9P166_9MYCO</name>
<proteinExistence type="predicted"/>
<dbReference type="Proteomes" id="UP001190466">
    <property type="component" value="Chromosome"/>
</dbReference>
<keyword evidence="2" id="KW-1185">Reference proteome</keyword>